<feature type="compositionally biased region" description="Basic and acidic residues" evidence="6">
    <location>
        <begin position="542"/>
        <end position="558"/>
    </location>
</feature>
<keyword evidence="2" id="KW-0677">Repeat</keyword>
<evidence type="ECO:0000259" key="7">
    <source>
        <dbReference type="PROSITE" id="PS50157"/>
    </source>
</evidence>
<organism evidence="8 9">
    <name type="scientific">Popillia japonica</name>
    <name type="common">Japanese beetle</name>
    <dbReference type="NCBI Taxonomy" id="7064"/>
    <lineage>
        <taxon>Eukaryota</taxon>
        <taxon>Metazoa</taxon>
        <taxon>Ecdysozoa</taxon>
        <taxon>Arthropoda</taxon>
        <taxon>Hexapoda</taxon>
        <taxon>Insecta</taxon>
        <taxon>Pterygota</taxon>
        <taxon>Neoptera</taxon>
        <taxon>Endopterygota</taxon>
        <taxon>Coleoptera</taxon>
        <taxon>Polyphaga</taxon>
        <taxon>Scarabaeiformia</taxon>
        <taxon>Scarabaeidae</taxon>
        <taxon>Rutelinae</taxon>
        <taxon>Popillia</taxon>
    </lineage>
</organism>
<keyword evidence="4" id="KW-0862">Zinc</keyword>
<evidence type="ECO:0000313" key="9">
    <source>
        <dbReference type="Proteomes" id="UP001458880"/>
    </source>
</evidence>
<feature type="domain" description="C2H2-type" evidence="7">
    <location>
        <begin position="317"/>
        <end position="339"/>
    </location>
</feature>
<feature type="region of interest" description="Disordered" evidence="6">
    <location>
        <begin position="485"/>
        <end position="563"/>
    </location>
</feature>
<comment type="caution">
    <text evidence="8">The sequence shown here is derived from an EMBL/GenBank/DDBJ whole genome shotgun (WGS) entry which is preliminary data.</text>
</comment>
<dbReference type="InterPro" id="IPR013087">
    <property type="entry name" value="Znf_C2H2_type"/>
</dbReference>
<dbReference type="GO" id="GO:0043565">
    <property type="term" value="F:sequence-specific DNA binding"/>
    <property type="evidence" value="ECO:0007669"/>
    <property type="project" value="TreeGrafter"/>
</dbReference>
<feature type="compositionally biased region" description="Acidic residues" evidence="6">
    <location>
        <begin position="518"/>
        <end position="541"/>
    </location>
</feature>
<gene>
    <name evidence="8" type="ORF">QE152_g29271</name>
</gene>
<keyword evidence="9" id="KW-1185">Reference proteome</keyword>
<evidence type="ECO:0000256" key="1">
    <source>
        <dbReference type="ARBA" id="ARBA00022723"/>
    </source>
</evidence>
<dbReference type="GO" id="GO:0000981">
    <property type="term" value="F:DNA-binding transcription factor activity, RNA polymerase II-specific"/>
    <property type="evidence" value="ECO:0007669"/>
    <property type="project" value="TreeGrafter"/>
</dbReference>
<dbReference type="PANTHER" id="PTHR24408:SF58">
    <property type="entry name" value="TRANSCRIPTION FACTOR (TFIIIA), PUTATIVE (AFU_ORTHOLOGUE AFUA_1G05150)-RELATED"/>
    <property type="match status" value="1"/>
</dbReference>
<feature type="compositionally biased region" description="Basic and acidic residues" evidence="6">
    <location>
        <begin position="502"/>
        <end position="514"/>
    </location>
</feature>
<protein>
    <recommendedName>
        <fullName evidence="7">C2H2-type domain-containing protein</fullName>
    </recommendedName>
</protein>
<keyword evidence="3 5" id="KW-0863">Zinc-finger</keyword>
<dbReference type="PROSITE" id="PS00028">
    <property type="entry name" value="ZINC_FINGER_C2H2_1"/>
    <property type="match status" value="3"/>
</dbReference>
<name>A0AAW1JII8_POPJA</name>
<proteinExistence type="predicted"/>
<sequence>MHILSLHRKILSLSCGICLKLFETQHILRDHVRLVHKEHLLPLTSCTVCGKNYGSKWKTFDHLNKSHGRIFKPCKVCLEVFDSEEQLQRHYDTMHTKFAQAKASIQNNPPLNEFTSIKKELCESDFEQNYENEDKNSNNSDVDDAENYPSYQNINQSDCEDRTTGSKTEFQTMDENKISLLEKRLLGKKLLPEEQKKSGKKNKNDKKVTKSEYSMMFPTSIKQRDLEDMDYNQSPLQNSSKRTVYVNSNDPSLCEICLKTWPAKKHLWQHYIRCHKTVAATVCGICLKANESYESLQKHLKENHPTLLHGQGFGSNFICRICGRYHNASSKLKLHMAIHENFDWKILESFENTKAEHPEIKTENSMNNGYDVKAEDEEEEEEEDDCEEQKTQLQSDINFESLIARNKRLNSNPTSISRASSKSDPSDTDDVSEENSLESQMLQNMLIEKTLLQKQVEAIKNNNSGSNYKTEPPNKIIPYDSAENGIKQETSSESEDSNSSSTEHENEYKSEMKSENCSSDEEDESQVSVVSEDEEEDDENREDSNDSSRNVFERKPEELDSAIKSISYEEVDVTDEQVSDQFCELQAQNLNPHEIQSAVDSIL</sequence>
<dbReference type="SMART" id="SM00355">
    <property type="entry name" value="ZnF_C2H2"/>
    <property type="match status" value="6"/>
</dbReference>
<feature type="compositionally biased region" description="Acidic residues" evidence="6">
    <location>
        <begin position="426"/>
        <end position="436"/>
    </location>
</feature>
<dbReference type="PANTHER" id="PTHR24408">
    <property type="entry name" value="ZINC FINGER PROTEIN"/>
    <property type="match status" value="1"/>
</dbReference>
<evidence type="ECO:0000313" key="8">
    <source>
        <dbReference type="EMBL" id="KAK9703538.1"/>
    </source>
</evidence>
<dbReference type="GO" id="GO:0008270">
    <property type="term" value="F:zinc ion binding"/>
    <property type="evidence" value="ECO:0007669"/>
    <property type="project" value="UniProtKB-KW"/>
</dbReference>
<evidence type="ECO:0000256" key="2">
    <source>
        <dbReference type="ARBA" id="ARBA00022737"/>
    </source>
</evidence>
<dbReference type="AlphaFoldDB" id="A0AAW1JII8"/>
<feature type="region of interest" description="Disordered" evidence="6">
    <location>
        <begin position="191"/>
        <end position="212"/>
    </location>
</feature>
<evidence type="ECO:0000256" key="6">
    <source>
        <dbReference type="SAM" id="MobiDB-lite"/>
    </source>
</evidence>
<feature type="domain" description="C2H2-type" evidence="7">
    <location>
        <begin position="13"/>
        <end position="36"/>
    </location>
</feature>
<reference evidence="8 9" key="1">
    <citation type="journal article" date="2024" name="BMC Genomics">
        <title>De novo assembly and annotation of Popillia japonica's genome with initial clues to its potential as an invasive pest.</title>
        <authorList>
            <person name="Cucini C."/>
            <person name="Boschi S."/>
            <person name="Funari R."/>
            <person name="Cardaioli E."/>
            <person name="Iannotti N."/>
            <person name="Marturano G."/>
            <person name="Paoli F."/>
            <person name="Bruttini M."/>
            <person name="Carapelli A."/>
            <person name="Frati F."/>
            <person name="Nardi F."/>
        </authorList>
    </citation>
    <scope>NUCLEOTIDE SEQUENCE [LARGE SCALE GENOMIC DNA]</scope>
    <source>
        <strain evidence="8">DMR45628</strain>
    </source>
</reference>
<feature type="compositionally biased region" description="Acidic residues" evidence="6">
    <location>
        <begin position="374"/>
        <end position="387"/>
    </location>
</feature>
<feature type="compositionally biased region" description="Polar residues" evidence="6">
    <location>
        <begin position="409"/>
        <end position="423"/>
    </location>
</feature>
<feature type="region of interest" description="Disordered" evidence="6">
    <location>
        <begin position="131"/>
        <end position="171"/>
    </location>
</feature>
<evidence type="ECO:0000256" key="3">
    <source>
        <dbReference type="ARBA" id="ARBA00022771"/>
    </source>
</evidence>
<accession>A0AAW1JII8</accession>
<evidence type="ECO:0000256" key="4">
    <source>
        <dbReference type="ARBA" id="ARBA00022833"/>
    </source>
</evidence>
<dbReference type="EMBL" id="JASPKY010000367">
    <property type="protein sequence ID" value="KAK9703538.1"/>
    <property type="molecule type" value="Genomic_DNA"/>
</dbReference>
<dbReference type="Proteomes" id="UP001458880">
    <property type="component" value="Unassembled WGS sequence"/>
</dbReference>
<dbReference type="PROSITE" id="PS50157">
    <property type="entry name" value="ZINC_FINGER_C2H2_2"/>
    <property type="match status" value="2"/>
</dbReference>
<feature type="region of interest" description="Disordered" evidence="6">
    <location>
        <begin position="356"/>
        <end position="437"/>
    </location>
</feature>
<dbReference type="GO" id="GO:0005634">
    <property type="term" value="C:nucleus"/>
    <property type="evidence" value="ECO:0007669"/>
    <property type="project" value="TreeGrafter"/>
</dbReference>
<evidence type="ECO:0000256" key="5">
    <source>
        <dbReference type="PROSITE-ProRule" id="PRU00042"/>
    </source>
</evidence>
<keyword evidence="1" id="KW-0479">Metal-binding</keyword>
<dbReference type="Gene3D" id="3.30.160.60">
    <property type="entry name" value="Classic Zinc Finger"/>
    <property type="match status" value="2"/>
</dbReference>